<evidence type="ECO:0000259" key="2">
    <source>
        <dbReference type="Pfam" id="PF00534"/>
    </source>
</evidence>
<dbReference type="SUPFAM" id="SSF53756">
    <property type="entry name" value="UDP-Glycosyltransferase/glycogen phosphorylase"/>
    <property type="match status" value="1"/>
</dbReference>
<gene>
    <name evidence="4" type="ORF">ABEG18_12220</name>
</gene>
<feature type="domain" description="Glycosyltransferase subfamily 4-like N-terminal" evidence="3">
    <location>
        <begin position="67"/>
        <end position="155"/>
    </location>
</feature>
<dbReference type="GO" id="GO:0009103">
    <property type="term" value="P:lipopolysaccharide biosynthetic process"/>
    <property type="evidence" value="ECO:0007669"/>
    <property type="project" value="TreeGrafter"/>
</dbReference>
<dbReference type="CDD" id="cd03809">
    <property type="entry name" value="GT4_MtfB-like"/>
    <property type="match status" value="1"/>
</dbReference>
<accession>A0AAU7JMF3</accession>
<dbReference type="Pfam" id="PF00534">
    <property type="entry name" value="Glycos_transf_1"/>
    <property type="match status" value="1"/>
</dbReference>
<dbReference type="GO" id="GO:0016757">
    <property type="term" value="F:glycosyltransferase activity"/>
    <property type="evidence" value="ECO:0007669"/>
    <property type="project" value="InterPro"/>
</dbReference>
<dbReference type="PANTHER" id="PTHR46401:SF2">
    <property type="entry name" value="GLYCOSYLTRANSFERASE WBBK-RELATED"/>
    <property type="match status" value="1"/>
</dbReference>
<protein>
    <submittedName>
        <fullName evidence="4">Glycosyltransferase family 1 protein</fullName>
    </submittedName>
</protein>
<dbReference type="InterPro" id="IPR001296">
    <property type="entry name" value="Glyco_trans_1"/>
</dbReference>
<evidence type="ECO:0000313" key="4">
    <source>
        <dbReference type="EMBL" id="XBO41483.1"/>
    </source>
</evidence>
<dbReference type="Gene3D" id="3.40.50.2000">
    <property type="entry name" value="Glycogen Phosphorylase B"/>
    <property type="match status" value="2"/>
</dbReference>
<reference evidence="4" key="1">
    <citation type="submission" date="2024-05" db="EMBL/GenBank/DDBJ databases">
        <authorList>
            <person name="Kim S."/>
            <person name="Heo J."/>
            <person name="Choi H."/>
            <person name="Choi Y."/>
            <person name="Kwon S.-W."/>
            <person name="Kim Y."/>
        </authorList>
    </citation>
    <scope>NUCLEOTIDE SEQUENCE</scope>
    <source>
        <strain evidence="4">KACC 23698</strain>
    </source>
</reference>
<organism evidence="4">
    <name type="scientific">Alsobacter sp. KACC 23698</name>
    <dbReference type="NCBI Taxonomy" id="3149229"/>
    <lineage>
        <taxon>Bacteria</taxon>
        <taxon>Pseudomonadati</taxon>
        <taxon>Pseudomonadota</taxon>
        <taxon>Alphaproteobacteria</taxon>
        <taxon>Hyphomicrobiales</taxon>
        <taxon>Alsobacteraceae</taxon>
        <taxon>Alsobacter</taxon>
    </lineage>
</organism>
<sequence>MVDAAGELGSRVAVNMRAAAFETGGQQRMTLEIMKRLPEIGRIAPRRALRGVKGHAWEQLMLPLLAHGRLLWSPSATGPAAYAKQIVTLHDVAFFDIPEFFAPSFLRAYQALIPMLVRRVAHVVTVSAFSRQRIIDRLGVPEDKVSIIYNGVSPSFGPRAPSEIEAVKTAFGLNGRYVLLHATSDPRKNLGRALEAWRGIVDRVAPDLELVVFGLTGRAHVFGQHEDLSATPRVRRLGYVADEAVPALIAGAELFLFPSLYEGFGLPIIEAMRCGAPVLTSAATSTQEIAADAALCVDPTSAEAIGRGVLALLESSELRARFVERGFKRAADFDWDDAAQAYGRLFERFAG</sequence>
<dbReference type="InterPro" id="IPR028098">
    <property type="entry name" value="Glyco_trans_4-like_N"/>
</dbReference>
<name>A0AAU7JMF3_9HYPH</name>
<keyword evidence="1" id="KW-0808">Transferase</keyword>
<evidence type="ECO:0000259" key="3">
    <source>
        <dbReference type="Pfam" id="PF13439"/>
    </source>
</evidence>
<dbReference type="AlphaFoldDB" id="A0AAU7JMF3"/>
<dbReference type="EMBL" id="CP157484">
    <property type="protein sequence ID" value="XBO41483.1"/>
    <property type="molecule type" value="Genomic_DNA"/>
</dbReference>
<dbReference type="RefSeq" id="WP_406858337.1">
    <property type="nucleotide sequence ID" value="NZ_CP157484.1"/>
</dbReference>
<proteinExistence type="predicted"/>
<dbReference type="Pfam" id="PF13439">
    <property type="entry name" value="Glyco_transf_4"/>
    <property type="match status" value="1"/>
</dbReference>
<dbReference type="PANTHER" id="PTHR46401">
    <property type="entry name" value="GLYCOSYLTRANSFERASE WBBK-RELATED"/>
    <property type="match status" value="1"/>
</dbReference>
<evidence type="ECO:0000256" key="1">
    <source>
        <dbReference type="ARBA" id="ARBA00022679"/>
    </source>
</evidence>
<feature type="domain" description="Glycosyl transferase family 1" evidence="2">
    <location>
        <begin position="170"/>
        <end position="328"/>
    </location>
</feature>